<evidence type="ECO:0000313" key="3">
    <source>
        <dbReference type="Proteomes" id="UP000030104"/>
    </source>
</evidence>
<dbReference type="PhylomeDB" id="A0A0A2KV20"/>
<dbReference type="EMBL" id="JQGA01001228">
    <property type="protein sequence ID" value="KGO68205.1"/>
    <property type="molecule type" value="Genomic_DNA"/>
</dbReference>
<dbReference type="OMA" id="MRIYYQI"/>
<feature type="region of interest" description="Disordered" evidence="1">
    <location>
        <begin position="30"/>
        <end position="54"/>
    </location>
</feature>
<protein>
    <submittedName>
        <fullName evidence="2">Uncharacterized protein</fullName>
    </submittedName>
</protein>
<evidence type="ECO:0000313" key="2">
    <source>
        <dbReference type="EMBL" id="KGO68205.1"/>
    </source>
</evidence>
<reference evidence="2 3" key="1">
    <citation type="journal article" date="2015" name="Mol. Plant Microbe Interact.">
        <title>Genome, transcriptome, and functional analyses of Penicillium expansum provide new insights into secondary metabolism and pathogenicity.</title>
        <authorList>
            <person name="Ballester A.R."/>
            <person name="Marcet-Houben M."/>
            <person name="Levin E."/>
            <person name="Sela N."/>
            <person name="Selma-Lazaro C."/>
            <person name="Carmona L."/>
            <person name="Wisniewski M."/>
            <person name="Droby S."/>
            <person name="Gonzalez-Candelas L."/>
            <person name="Gabaldon T."/>
        </authorList>
    </citation>
    <scope>NUCLEOTIDE SEQUENCE [LARGE SCALE GENOMIC DNA]</scope>
    <source>
        <strain evidence="2 3">PHI-1</strain>
    </source>
</reference>
<organism evidence="2 3">
    <name type="scientific">Penicillium italicum</name>
    <name type="common">Blue mold</name>
    <dbReference type="NCBI Taxonomy" id="40296"/>
    <lineage>
        <taxon>Eukaryota</taxon>
        <taxon>Fungi</taxon>
        <taxon>Dikarya</taxon>
        <taxon>Ascomycota</taxon>
        <taxon>Pezizomycotina</taxon>
        <taxon>Eurotiomycetes</taxon>
        <taxon>Eurotiomycetidae</taxon>
        <taxon>Eurotiales</taxon>
        <taxon>Aspergillaceae</taxon>
        <taxon>Penicillium</taxon>
    </lineage>
</organism>
<comment type="caution">
    <text evidence="2">The sequence shown here is derived from an EMBL/GenBank/DDBJ whole genome shotgun (WGS) entry which is preliminary data.</text>
</comment>
<dbReference type="Proteomes" id="UP000030104">
    <property type="component" value="Unassembled WGS sequence"/>
</dbReference>
<accession>A0A0A2KV20</accession>
<proteinExistence type="predicted"/>
<dbReference type="HOGENOM" id="CLU_078302_0_0_1"/>
<evidence type="ECO:0000256" key="1">
    <source>
        <dbReference type="SAM" id="MobiDB-lite"/>
    </source>
</evidence>
<dbReference type="OrthoDB" id="5401170at2759"/>
<gene>
    <name evidence="2" type="ORF">PITC_038720</name>
</gene>
<keyword evidence="3" id="KW-1185">Reference proteome</keyword>
<name>A0A0A2KV20_PENIT</name>
<sequence>MASNTRTTCFDARLLRGLVGTAVTTYDLVSDSTSPQPTSLAPSTEPSRATDLSTRPSTLIASPTTVVSTSSAVSRTWVITKKLTERAAPMTDHDVRMGRGSAKTVGKFLCHFAGDPNQIAFMRIYQQIPITGTEDADNDTLARQAVAPGVCGELESFKKLQSGGCSAVPRFLGYAESTQGDNDLLPGGYIRYLVWEKVPGEPLTKEFFWGLDITARKDIRARFRDAYDCGIAPGQSRISKIIFDQSTGNLHISGFRMGWPIIGKIEWSEARYVEFELAGPSKEGDWYLHPEKWQW</sequence>
<dbReference type="AlphaFoldDB" id="A0A0A2KV20"/>